<evidence type="ECO:0000313" key="1">
    <source>
        <dbReference type="EMBL" id="UYP47045.1"/>
    </source>
</evidence>
<name>A0ABY6HUE5_9ARCH</name>
<dbReference type="EMBL" id="CP104013">
    <property type="protein sequence ID" value="UYP47045.1"/>
    <property type="molecule type" value="Genomic_DNA"/>
</dbReference>
<gene>
    <name evidence="1" type="ORF">NEF87_003330</name>
</gene>
<protein>
    <recommendedName>
        <fullName evidence="3">Transposase</fullName>
    </recommendedName>
</protein>
<organism evidence="1 2">
    <name type="scientific">Candidatus Lokiarchaeum ossiferum</name>
    <dbReference type="NCBI Taxonomy" id="2951803"/>
    <lineage>
        <taxon>Archaea</taxon>
        <taxon>Promethearchaeati</taxon>
        <taxon>Promethearchaeota</taxon>
        <taxon>Promethearchaeia</taxon>
        <taxon>Promethearchaeales</taxon>
        <taxon>Promethearchaeaceae</taxon>
        <taxon>Candidatus Lokiarchaeum</taxon>
    </lineage>
</organism>
<proteinExistence type="predicted"/>
<sequence>MPTFWRSLVQIANLIINGKASGTDLDEFATKQYHSRKLPFKKACMKVAFKLSRIVYNILVKNIQYDPHYEQTQQKMQKLLRRKARTGTLLQSAQVRALRKDIGRFFVNHHEHLNSKSRFLLTRGFTQMIDKVNKKDLNDKDTK</sequence>
<evidence type="ECO:0008006" key="3">
    <source>
        <dbReference type="Google" id="ProtNLM"/>
    </source>
</evidence>
<reference evidence="1" key="1">
    <citation type="submission" date="2022-09" db="EMBL/GenBank/DDBJ databases">
        <title>Actin cytoskeleton and complex cell architecture in an #Asgard archaeon.</title>
        <authorList>
            <person name="Ponce Toledo R.I."/>
            <person name="Schleper C."/>
            <person name="Rodrigues Oliveira T."/>
            <person name="Wollweber F."/>
            <person name="Xu J."/>
            <person name="Rittmann S."/>
            <person name="Klingl A."/>
            <person name="Pilhofer M."/>
        </authorList>
    </citation>
    <scope>NUCLEOTIDE SEQUENCE</scope>
    <source>
        <strain evidence="1">B-35</strain>
    </source>
</reference>
<accession>A0ABY6HUE5</accession>
<keyword evidence="2" id="KW-1185">Reference proteome</keyword>
<evidence type="ECO:0000313" key="2">
    <source>
        <dbReference type="Proteomes" id="UP001208689"/>
    </source>
</evidence>
<dbReference type="Proteomes" id="UP001208689">
    <property type="component" value="Chromosome"/>
</dbReference>